<reference evidence="2" key="1">
    <citation type="submission" date="2015-12" db="EMBL/GenBank/DDBJ databases">
        <title>Gene expression during late stages of embryo sac development: a critical building block for successful pollen-pistil interactions.</title>
        <authorList>
            <person name="Liu Y."/>
            <person name="Joly V."/>
            <person name="Sabar M."/>
            <person name="Matton D.P."/>
        </authorList>
    </citation>
    <scope>NUCLEOTIDE SEQUENCE</scope>
</reference>
<feature type="chain" id="PRO_5006865482" evidence="1">
    <location>
        <begin position="28"/>
        <end position="62"/>
    </location>
</feature>
<dbReference type="AlphaFoldDB" id="A0A0V0GPB6"/>
<feature type="signal peptide" evidence="1">
    <location>
        <begin position="1"/>
        <end position="27"/>
    </location>
</feature>
<name>A0A0V0GPB6_SOLCH</name>
<dbReference type="EMBL" id="GEDG01034048">
    <property type="protein sequence ID" value="JAP09932.1"/>
    <property type="molecule type" value="Transcribed_RNA"/>
</dbReference>
<keyword evidence="1" id="KW-0732">Signal</keyword>
<organism evidence="2">
    <name type="scientific">Solanum chacoense</name>
    <name type="common">Chaco potato</name>
    <dbReference type="NCBI Taxonomy" id="4108"/>
    <lineage>
        <taxon>Eukaryota</taxon>
        <taxon>Viridiplantae</taxon>
        <taxon>Streptophyta</taxon>
        <taxon>Embryophyta</taxon>
        <taxon>Tracheophyta</taxon>
        <taxon>Spermatophyta</taxon>
        <taxon>Magnoliopsida</taxon>
        <taxon>eudicotyledons</taxon>
        <taxon>Gunneridae</taxon>
        <taxon>Pentapetalae</taxon>
        <taxon>asterids</taxon>
        <taxon>lamiids</taxon>
        <taxon>Solanales</taxon>
        <taxon>Solanaceae</taxon>
        <taxon>Solanoideae</taxon>
        <taxon>Solaneae</taxon>
        <taxon>Solanum</taxon>
    </lineage>
</organism>
<accession>A0A0V0GPB6</accession>
<protein>
    <submittedName>
        <fullName evidence="2">Putative ovule protein</fullName>
    </submittedName>
</protein>
<sequence length="62" mass="7475">MILYIRFIVRAFVLVPICVYKNCCAQAQIHRCCTWIHSLIHAENYLSFRNSNRLKNRFNGEW</sequence>
<proteinExistence type="predicted"/>
<evidence type="ECO:0000313" key="2">
    <source>
        <dbReference type="EMBL" id="JAP09932.1"/>
    </source>
</evidence>
<evidence type="ECO:0000256" key="1">
    <source>
        <dbReference type="SAM" id="SignalP"/>
    </source>
</evidence>